<keyword evidence="5" id="KW-1185">Reference proteome</keyword>
<feature type="compositionally biased region" description="Low complexity" evidence="1">
    <location>
        <begin position="135"/>
        <end position="179"/>
    </location>
</feature>
<dbReference type="Pfam" id="PF05036">
    <property type="entry name" value="SPOR"/>
    <property type="match status" value="1"/>
</dbReference>
<dbReference type="GO" id="GO:0051301">
    <property type="term" value="P:cell division"/>
    <property type="evidence" value="ECO:0007669"/>
    <property type="project" value="UniProtKB-KW"/>
</dbReference>
<keyword evidence="4" id="KW-0131">Cell cycle</keyword>
<dbReference type="RefSeq" id="WP_153115129.1">
    <property type="nucleotide sequence ID" value="NZ_JACIGE010000001.1"/>
</dbReference>
<dbReference type="Gene3D" id="3.30.70.1070">
    <property type="entry name" value="Sporulation related repeat"/>
    <property type="match status" value="1"/>
</dbReference>
<evidence type="ECO:0000256" key="2">
    <source>
        <dbReference type="SAM" id="Phobius"/>
    </source>
</evidence>
<dbReference type="AlphaFoldDB" id="A0A840GB61"/>
<evidence type="ECO:0000256" key="1">
    <source>
        <dbReference type="SAM" id="MobiDB-lite"/>
    </source>
</evidence>
<dbReference type="OrthoDB" id="9181370at2"/>
<evidence type="ECO:0000259" key="3">
    <source>
        <dbReference type="Pfam" id="PF05036"/>
    </source>
</evidence>
<keyword evidence="2" id="KW-0812">Transmembrane</keyword>
<proteinExistence type="predicted"/>
<feature type="compositionally biased region" description="Low complexity" evidence="1">
    <location>
        <begin position="72"/>
        <end position="89"/>
    </location>
</feature>
<feature type="compositionally biased region" description="Low complexity" evidence="1">
    <location>
        <begin position="55"/>
        <end position="65"/>
    </location>
</feature>
<feature type="region of interest" description="Disordered" evidence="1">
    <location>
        <begin position="52"/>
        <end position="183"/>
    </location>
</feature>
<keyword evidence="4" id="KW-0132">Cell division</keyword>
<reference evidence="4 5" key="1">
    <citation type="submission" date="2020-08" db="EMBL/GenBank/DDBJ databases">
        <title>Genome sequencing of Purple Non-Sulfur Bacteria from various extreme environments.</title>
        <authorList>
            <person name="Mayer M."/>
        </authorList>
    </citation>
    <scope>NUCLEOTIDE SEQUENCE [LARGE SCALE GENOMIC DNA]</scope>
    <source>
        <strain evidence="4 5">2761</strain>
    </source>
</reference>
<protein>
    <submittedName>
        <fullName evidence="4">Cell division protein FtsN</fullName>
    </submittedName>
</protein>
<sequence>MAEKTGAAGAKPEAPDIRRKLVWRMGVAGLMIALLLGALALFDRLNAPDDEDDAAPTYTAPVPTAKQEVSQPVTTAPASSEPAASVTTPEKPAEPEGSAAPVTPATAAAAAAEAPQRPQVAAQPSLPAAARSGTPARSAPAPAGKAAASSPATAVPAAAAGANNAATRPPAASSADAAPPSLPAPLVPRLLNGYALQAGVFADTRRAEELHALLTLNGIPSTIETRVQAGPFRNRAEAVAAREKMQSLGVDSVLLPPKRSARQ</sequence>
<dbReference type="EMBL" id="JACIGE010000001">
    <property type="protein sequence ID" value="MBB4245862.1"/>
    <property type="molecule type" value="Genomic_DNA"/>
</dbReference>
<organism evidence="4 5">
    <name type="scientific">Rhodocyclus tenuis</name>
    <name type="common">Rhodospirillum tenue</name>
    <dbReference type="NCBI Taxonomy" id="1066"/>
    <lineage>
        <taxon>Bacteria</taxon>
        <taxon>Pseudomonadati</taxon>
        <taxon>Pseudomonadota</taxon>
        <taxon>Betaproteobacteria</taxon>
        <taxon>Rhodocyclales</taxon>
        <taxon>Rhodocyclaceae</taxon>
        <taxon>Rhodocyclus</taxon>
    </lineage>
</organism>
<evidence type="ECO:0000313" key="5">
    <source>
        <dbReference type="Proteomes" id="UP000587070"/>
    </source>
</evidence>
<name>A0A840GB61_RHOTE</name>
<dbReference type="InterPro" id="IPR007730">
    <property type="entry name" value="SPOR-like_dom"/>
</dbReference>
<keyword evidence="2" id="KW-1133">Transmembrane helix</keyword>
<accession>A0A840GB61</accession>
<dbReference type="Proteomes" id="UP000587070">
    <property type="component" value="Unassembled WGS sequence"/>
</dbReference>
<dbReference type="InterPro" id="IPR036680">
    <property type="entry name" value="SPOR-like_sf"/>
</dbReference>
<feature type="compositionally biased region" description="Low complexity" evidence="1">
    <location>
        <begin position="99"/>
        <end position="124"/>
    </location>
</feature>
<feature type="transmembrane region" description="Helical" evidence="2">
    <location>
        <begin position="21"/>
        <end position="42"/>
    </location>
</feature>
<dbReference type="SUPFAM" id="SSF110997">
    <property type="entry name" value="Sporulation related repeat"/>
    <property type="match status" value="1"/>
</dbReference>
<evidence type="ECO:0000313" key="4">
    <source>
        <dbReference type="EMBL" id="MBB4245862.1"/>
    </source>
</evidence>
<comment type="caution">
    <text evidence="4">The sequence shown here is derived from an EMBL/GenBank/DDBJ whole genome shotgun (WGS) entry which is preliminary data.</text>
</comment>
<dbReference type="GO" id="GO:0042834">
    <property type="term" value="F:peptidoglycan binding"/>
    <property type="evidence" value="ECO:0007669"/>
    <property type="project" value="InterPro"/>
</dbReference>
<keyword evidence="2" id="KW-0472">Membrane</keyword>
<gene>
    <name evidence="4" type="ORF">GGD90_000211</name>
</gene>
<feature type="domain" description="SPOR" evidence="3">
    <location>
        <begin position="193"/>
        <end position="254"/>
    </location>
</feature>